<keyword evidence="3" id="KW-1185">Reference proteome</keyword>
<evidence type="ECO:0000313" key="2">
    <source>
        <dbReference type="EMBL" id="RPD54311.1"/>
    </source>
</evidence>
<accession>A0A5C2RSY8</accession>
<reference evidence="2" key="1">
    <citation type="journal article" date="2018" name="Genome Biol. Evol.">
        <title>Genomics and development of Lentinus tigrinus, a white-rot wood-decaying mushroom with dimorphic fruiting bodies.</title>
        <authorList>
            <person name="Wu B."/>
            <person name="Xu Z."/>
            <person name="Knudson A."/>
            <person name="Carlson A."/>
            <person name="Chen N."/>
            <person name="Kovaka S."/>
            <person name="LaButti K."/>
            <person name="Lipzen A."/>
            <person name="Pennachio C."/>
            <person name="Riley R."/>
            <person name="Schakwitz W."/>
            <person name="Umezawa K."/>
            <person name="Ohm R.A."/>
            <person name="Grigoriev I.V."/>
            <person name="Nagy L.G."/>
            <person name="Gibbons J."/>
            <person name="Hibbett D."/>
        </authorList>
    </citation>
    <scope>NUCLEOTIDE SEQUENCE [LARGE SCALE GENOMIC DNA]</scope>
    <source>
        <strain evidence="2">ALCF2SS1-6</strain>
    </source>
</reference>
<dbReference type="AlphaFoldDB" id="A0A5C2RSY8"/>
<sequence>MQVSRSASPACATCLLEVSLFSHVVKHCRTQNPGRRVQIRAVPGRVRCIYIRDCFFKKLHMVPSLTSRDTQLLPHSRRGSVPLFAAKDPSECDLGLRLPSRLDDRRFTPGRRHRSREGQPSRLRLSVL</sequence>
<dbReference type="EMBL" id="ML122307">
    <property type="protein sequence ID" value="RPD54311.1"/>
    <property type="molecule type" value="Genomic_DNA"/>
</dbReference>
<protein>
    <submittedName>
        <fullName evidence="2">Uncharacterized protein</fullName>
    </submittedName>
</protein>
<dbReference type="Proteomes" id="UP000313359">
    <property type="component" value="Unassembled WGS sequence"/>
</dbReference>
<gene>
    <name evidence="2" type="ORF">L227DRAFT_351384</name>
</gene>
<proteinExistence type="predicted"/>
<name>A0A5C2RSY8_9APHY</name>
<organism evidence="2 3">
    <name type="scientific">Lentinus tigrinus ALCF2SS1-6</name>
    <dbReference type="NCBI Taxonomy" id="1328759"/>
    <lineage>
        <taxon>Eukaryota</taxon>
        <taxon>Fungi</taxon>
        <taxon>Dikarya</taxon>
        <taxon>Basidiomycota</taxon>
        <taxon>Agaricomycotina</taxon>
        <taxon>Agaricomycetes</taxon>
        <taxon>Polyporales</taxon>
        <taxon>Polyporaceae</taxon>
        <taxon>Lentinus</taxon>
    </lineage>
</organism>
<evidence type="ECO:0000256" key="1">
    <source>
        <dbReference type="SAM" id="MobiDB-lite"/>
    </source>
</evidence>
<feature type="region of interest" description="Disordered" evidence="1">
    <location>
        <begin position="103"/>
        <end position="128"/>
    </location>
</feature>
<evidence type="ECO:0000313" key="3">
    <source>
        <dbReference type="Proteomes" id="UP000313359"/>
    </source>
</evidence>